<feature type="chain" id="PRO_5047084290" description="Leucine-binding protein domain-containing protein" evidence="3">
    <location>
        <begin position="33"/>
        <end position="410"/>
    </location>
</feature>
<evidence type="ECO:0000259" key="4">
    <source>
        <dbReference type="Pfam" id="PF13458"/>
    </source>
</evidence>
<keyword evidence="6" id="KW-1185">Reference proteome</keyword>
<evidence type="ECO:0000256" key="3">
    <source>
        <dbReference type="SAM" id="SignalP"/>
    </source>
</evidence>
<dbReference type="PANTHER" id="PTHR30483:SF38">
    <property type="entry name" value="BLR7848 PROTEIN"/>
    <property type="match status" value="1"/>
</dbReference>
<evidence type="ECO:0000256" key="2">
    <source>
        <dbReference type="ARBA" id="ARBA00022729"/>
    </source>
</evidence>
<protein>
    <recommendedName>
        <fullName evidence="4">Leucine-binding protein domain-containing protein</fullName>
    </recommendedName>
</protein>
<keyword evidence="2 3" id="KW-0732">Signal</keyword>
<dbReference type="Pfam" id="PF13458">
    <property type="entry name" value="Peripla_BP_6"/>
    <property type="match status" value="1"/>
</dbReference>
<dbReference type="EMBL" id="BAAAVS010000023">
    <property type="protein sequence ID" value="GAA3036237.1"/>
    <property type="molecule type" value="Genomic_DNA"/>
</dbReference>
<evidence type="ECO:0000313" key="5">
    <source>
        <dbReference type="EMBL" id="GAA3036237.1"/>
    </source>
</evidence>
<dbReference type="InterPro" id="IPR051010">
    <property type="entry name" value="BCAA_transport"/>
</dbReference>
<evidence type="ECO:0000313" key="6">
    <source>
        <dbReference type="Proteomes" id="UP001501035"/>
    </source>
</evidence>
<accession>A0ABP6LBA9</accession>
<dbReference type="PANTHER" id="PTHR30483">
    <property type="entry name" value="LEUCINE-SPECIFIC-BINDING PROTEIN"/>
    <property type="match status" value="1"/>
</dbReference>
<dbReference type="Gene3D" id="3.40.50.2300">
    <property type="match status" value="2"/>
</dbReference>
<organism evidence="5 6">
    <name type="scientific">Gordonia defluvii</name>
    <dbReference type="NCBI Taxonomy" id="283718"/>
    <lineage>
        <taxon>Bacteria</taxon>
        <taxon>Bacillati</taxon>
        <taxon>Actinomycetota</taxon>
        <taxon>Actinomycetes</taxon>
        <taxon>Mycobacteriales</taxon>
        <taxon>Gordoniaceae</taxon>
        <taxon>Gordonia</taxon>
    </lineage>
</organism>
<feature type="domain" description="Leucine-binding protein" evidence="4">
    <location>
        <begin position="55"/>
        <end position="380"/>
    </location>
</feature>
<dbReference type="InterPro" id="IPR028082">
    <property type="entry name" value="Peripla_BP_I"/>
</dbReference>
<dbReference type="PROSITE" id="PS51257">
    <property type="entry name" value="PROKAR_LIPOPROTEIN"/>
    <property type="match status" value="1"/>
</dbReference>
<dbReference type="SUPFAM" id="SSF53822">
    <property type="entry name" value="Periplasmic binding protein-like I"/>
    <property type="match status" value="1"/>
</dbReference>
<evidence type="ECO:0000256" key="1">
    <source>
        <dbReference type="ARBA" id="ARBA00010062"/>
    </source>
</evidence>
<name>A0ABP6LBA9_9ACTN</name>
<comment type="similarity">
    <text evidence="1">Belongs to the leucine-binding protein family.</text>
</comment>
<dbReference type="Proteomes" id="UP001501035">
    <property type="component" value="Unassembled WGS sequence"/>
</dbReference>
<dbReference type="CDD" id="cd06341">
    <property type="entry name" value="PBP1_ABC_ligand_binding-like"/>
    <property type="match status" value="1"/>
</dbReference>
<sequence>MKTPRNTRRIVRTAAIAGAAGALVLSTLTACSNDKDKAGGPTTDLPTSAAAGEAIKIGLIGSGGGVVSIPQLTKGGEAAAKYLNDNAGGINGHRVDLIVCNQHEDPASATKCANEMVEKKVAVVAVPMTSQGAVMLPIVARAGIPYVSQAPVSAVEMGAPGGYMLSGGTVAVLNGQAQTAAKEGVKKFTILIGDSGDAAASVGQMAQAFFKPAGIDVKVVTIPSNVADPTPQISAGLADKPDAVTVLGDSRQCVSSLKALKTAAPQVKKYLIASCLDKTVTDNVGTDAVEGAKSFTTVITTGDDPTVVRYRSVLAKYSPDVDPNGLAYLGYQVISSIGEVGKSLPAGPITAKQYTDALRAAQNVPVPAAPGLTFTCNGKAFPKAPNLCSKSILVSEVGADGKLSNSTVVN</sequence>
<comment type="caution">
    <text evidence="5">The sequence shown here is derived from an EMBL/GenBank/DDBJ whole genome shotgun (WGS) entry which is preliminary data.</text>
</comment>
<gene>
    <name evidence="5" type="ORF">GCM10010528_16160</name>
</gene>
<dbReference type="InterPro" id="IPR028081">
    <property type="entry name" value="Leu-bd"/>
</dbReference>
<dbReference type="RefSeq" id="WP_290713292.1">
    <property type="nucleotide sequence ID" value="NZ_BAAAVS010000023.1"/>
</dbReference>
<feature type="signal peptide" evidence="3">
    <location>
        <begin position="1"/>
        <end position="32"/>
    </location>
</feature>
<proteinExistence type="inferred from homology"/>
<reference evidence="6" key="1">
    <citation type="journal article" date="2019" name="Int. J. Syst. Evol. Microbiol.">
        <title>The Global Catalogue of Microorganisms (GCM) 10K type strain sequencing project: providing services to taxonomists for standard genome sequencing and annotation.</title>
        <authorList>
            <consortium name="The Broad Institute Genomics Platform"/>
            <consortium name="The Broad Institute Genome Sequencing Center for Infectious Disease"/>
            <person name="Wu L."/>
            <person name="Ma J."/>
        </authorList>
    </citation>
    <scope>NUCLEOTIDE SEQUENCE [LARGE SCALE GENOMIC DNA]</scope>
    <source>
        <strain evidence="6">JCM 14234</strain>
    </source>
</reference>